<dbReference type="InterPro" id="IPR050219">
    <property type="entry name" value="DnaG_primase"/>
</dbReference>
<dbReference type="SMART" id="SM00400">
    <property type="entry name" value="ZnF_CHCC"/>
    <property type="match status" value="1"/>
</dbReference>
<keyword evidence="6 12" id="KW-0479">Metal-binding</keyword>
<dbReference type="SUPFAM" id="SSF56731">
    <property type="entry name" value="DNA primase core"/>
    <property type="match status" value="1"/>
</dbReference>
<dbReference type="SMART" id="SM00493">
    <property type="entry name" value="TOPRIM"/>
    <property type="match status" value="1"/>
</dbReference>
<dbReference type="InterPro" id="IPR036977">
    <property type="entry name" value="DNA_primase_Znf_CHC2"/>
</dbReference>
<dbReference type="InterPro" id="IPR030846">
    <property type="entry name" value="DnaG_bac"/>
</dbReference>
<evidence type="ECO:0000256" key="12">
    <source>
        <dbReference type="HAMAP-Rule" id="MF_00974"/>
    </source>
</evidence>
<keyword evidence="10 12" id="KW-0238">DNA-binding</keyword>
<dbReference type="KEGG" id="echi:FKX85_16545"/>
<evidence type="ECO:0000256" key="9">
    <source>
        <dbReference type="ARBA" id="ARBA00022842"/>
    </source>
</evidence>
<feature type="zinc finger region" description="CHC2-type" evidence="12 14">
    <location>
        <begin position="38"/>
        <end position="62"/>
    </location>
</feature>
<keyword evidence="11 12" id="KW-0804">Transcription</keyword>
<dbReference type="EC" id="2.7.7.101" evidence="12"/>
<keyword evidence="1 12" id="KW-0240">DNA-directed RNA polymerase</keyword>
<keyword evidence="9" id="KW-0460">Magnesium</keyword>
<dbReference type="InterPro" id="IPR037068">
    <property type="entry name" value="DNA_primase_core_N_sf"/>
</dbReference>
<keyword evidence="4 12" id="KW-0548">Nucleotidyltransferase</keyword>
<dbReference type="EMBL" id="CP041253">
    <property type="protein sequence ID" value="QDH80562.1"/>
    <property type="molecule type" value="Genomic_DNA"/>
</dbReference>
<dbReference type="GO" id="GO:0005737">
    <property type="term" value="C:cytoplasm"/>
    <property type="evidence" value="ECO:0007669"/>
    <property type="project" value="TreeGrafter"/>
</dbReference>
<dbReference type="Pfam" id="PF13155">
    <property type="entry name" value="Toprim_2"/>
    <property type="match status" value="1"/>
</dbReference>
<dbReference type="SUPFAM" id="SSF57783">
    <property type="entry name" value="Zinc beta-ribbon"/>
    <property type="match status" value="1"/>
</dbReference>
<evidence type="ECO:0000313" key="16">
    <source>
        <dbReference type="EMBL" id="QDH80562.1"/>
    </source>
</evidence>
<keyword evidence="7 12" id="KW-0863">Zinc-finger</keyword>
<dbReference type="GO" id="GO:0003899">
    <property type="term" value="F:DNA-directed RNA polymerase activity"/>
    <property type="evidence" value="ECO:0007669"/>
    <property type="project" value="UniProtKB-UniRule"/>
</dbReference>
<evidence type="ECO:0000256" key="11">
    <source>
        <dbReference type="ARBA" id="ARBA00023163"/>
    </source>
</evidence>
<sequence>MGLSNITTEKVKERVDIEEVVNDYVSLKKKGQNLWACCPFHNEKSPSFSVSPAKQIYKCFGCGAAGDALKFVMDIEGIGFNEAIKHLAQKYGIEIEEEKAATPEEVQAYNERESLYIVQSFARDFFSKNLLESDEGKSVGLSYFKERGFNLSTIEKFDLGYAMDSWDHLHNAANKAGHSDDILLKGGLILQKEGDPSRKYDRFRGRVVFTIHNLAGKPIAFGARILTNDKKQPKYINSPETAIYHKSDVLYGIYQAKQAIRSQDNCYLVEGYTDVISMHLSGIENVVASSGTSLTENQIKLIKRFTDNVTVLYDGDAAGIKASLRGIDMLLEGGLNVKAVVFPEGDDPDSYSRKVGSEAFQQYLNDHARDFIAFKIELYAEEAAHDPIKRADTVRQVVQSVAKIPDPITRSVYVKESARLLKMDEDIVLAELNKILLKGQKDAYYKDKQQAPPPSSPDTPFEEFLPEEKNKWSSTDVLAKQEREMMRLLVTYGFEKVSDDLHVCEYLIQETGDISFQTPIYQKLFIEYKRALKKGILPDTEYFIKLDDSQLKGEVINMISQRHEMSDNWEQKHMIYTNRESDDLSKTTFNEILRLKRRVLEKMVDETMEKIRTAEEQGKEDEVTDFQMVLISLTGSLRDINKQLGTVKSR</sequence>
<comment type="similarity">
    <text evidence="12 13">Belongs to the DnaG primase family.</text>
</comment>
<keyword evidence="5 12" id="KW-0235">DNA replication</keyword>
<dbReference type="Proteomes" id="UP000316614">
    <property type="component" value="Chromosome"/>
</dbReference>
<dbReference type="InterPro" id="IPR002694">
    <property type="entry name" value="Znf_CHC2"/>
</dbReference>
<evidence type="ECO:0000256" key="13">
    <source>
        <dbReference type="PIRNR" id="PIRNR002811"/>
    </source>
</evidence>
<dbReference type="InterPro" id="IPR013264">
    <property type="entry name" value="DNAG_N"/>
</dbReference>
<evidence type="ECO:0000256" key="7">
    <source>
        <dbReference type="ARBA" id="ARBA00022771"/>
    </source>
</evidence>
<evidence type="ECO:0000256" key="8">
    <source>
        <dbReference type="ARBA" id="ARBA00022833"/>
    </source>
</evidence>
<dbReference type="Gene3D" id="3.90.980.10">
    <property type="entry name" value="DNA primase, catalytic core, N-terminal domain"/>
    <property type="match status" value="1"/>
</dbReference>
<dbReference type="InterPro" id="IPR019475">
    <property type="entry name" value="DNA_primase_DnaB-bd"/>
</dbReference>
<dbReference type="GO" id="GO:0006269">
    <property type="term" value="P:DNA replication, synthesis of primer"/>
    <property type="evidence" value="ECO:0007669"/>
    <property type="project" value="UniProtKB-UniRule"/>
</dbReference>
<dbReference type="NCBIfam" id="TIGR01391">
    <property type="entry name" value="dnaG"/>
    <property type="match status" value="1"/>
</dbReference>
<comment type="catalytic activity">
    <reaction evidence="12">
        <text>ssDNA + n NTP = ssDNA/pppN(pN)n-1 hybrid + (n-1) diphosphate.</text>
        <dbReference type="EC" id="2.7.7.101"/>
    </reaction>
</comment>
<evidence type="ECO:0000256" key="14">
    <source>
        <dbReference type="PIRSR" id="PIRSR002811-1"/>
    </source>
</evidence>
<comment type="cofactor">
    <cofactor evidence="12 13 14">
        <name>Zn(2+)</name>
        <dbReference type="ChEBI" id="CHEBI:29105"/>
    </cofactor>
    <text evidence="12 13 14">Binds 1 zinc ion per monomer.</text>
</comment>
<organism evidence="16 17">
    <name type="scientific">Echinicola soli</name>
    <dbReference type="NCBI Taxonomy" id="2591634"/>
    <lineage>
        <taxon>Bacteria</taxon>
        <taxon>Pseudomonadati</taxon>
        <taxon>Bacteroidota</taxon>
        <taxon>Cytophagia</taxon>
        <taxon>Cytophagales</taxon>
        <taxon>Cyclobacteriaceae</taxon>
        <taxon>Echinicola</taxon>
    </lineage>
</organism>
<feature type="domain" description="Toprim" evidence="15">
    <location>
        <begin position="264"/>
        <end position="345"/>
    </location>
</feature>
<name>A0A514CL74_9BACT</name>
<dbReference type="CDD" id="cd03364">
    <property type="entry name" value="TOPRIM_DnaG_primases"/>
    <property type="match status" value="1"/>
</dbReference>
<keyword evidence="17" id="KW-1185">Reference proteome</keyword>
<dbReference type="PANTHER" id="PTHR30313:SF2">
    <property type="entry name" value="DNA PRIMASE"/>
    <property type="match status" value="1"/>
</dbReference>
<dbReference type="GO" id="GO:0000428">
    <property type="term" value="C:DNA-directed RNA polymerase complex"/>
    <property type="evidence" value="ECO:0007669"/>
    <property type="project" value="UniProtKB-KW"/>
</dbReference>
<dbReference type="InterPro" id="IPR034151">
    <property type="entry name" value="TOPRIM_DnaG_bac"/>
</dbReference>
<dbReference type="Pfam" id="PF01807">
    <property type="entry name" value="Zn_ribbon_DnaG"/>
    <property type="match status" value="1"/>
</dbReference>
<keyword evidence="2 12" id="KW-0639">Primosome</keyword>
<dbReference type="PANTHER" id="PTHR30313">
    <property type="entry name" value="DNA PRIMASE"/>
    <property type="match status" value="1"/>
</dbReference>
<dbReference type="OrthoDB" id="9803773at2"/>
<dbReference type="PIRSF" id="PIRSF002811">
    <property type="entry name" value="DnaG"/>
    <property type="match status" value="1"/>
</dbReference>
<comment type="function">
    <text evidence="12 13">RNA polymerase that catalyzes the synthesis of short RNA molecules used as primers for DNA polymerase during DNA replication.</text>
</comment>
<comment type="domain">
    <text evidence="12">Contains an N-terminal zinc-binding domain, a central core domain that contains the primase activity, and a C-terminal DnaB-binding domain.</text>
</comment>
<evidence type="ECO:0000313" key="17">
    <source>
        <dbReference type="Proteomes" id="UP000316614"/>
    </source>
</evidence>
<dbReference type="PROSITE" id="PS50880">
    <property type="entry name" value="TOPRIM"/>
    <property type="match status" value="1"/>
</dbReference>
<evidence type="ECO:0000256" key="6">
    <source>
        <dbReference type="ARBA" id="ARBA00022723"/>
    </source>
</evidence>
<proteinExistence type="inferred from homology"/>
<protein>
    <recommendedName>
        <fullName evidence="12 13">DNA primase</fullName>
        <ecNumber evidence="12">2.7.7.101</ecNumber>
    </recommendedName>
</protein>
<dbReference type="InterPro" id="IPR006171">
    <property type="entry name" value="TOPRIM_dom"/>
</dbReference>
<keyword evidence="8 12" id="KW-0862">Zinc</keyword>
<evidence type="ECO:0000256" key="3">
    <source>
        <dbReference type="ARBA" id="ARBA00022679"/>
    </source>
</evidence>
<dbReference type="GO" id="GO:1990077">
    <property type="term" value="C:primosome complex"/>
    <property type="evidence" value="ECO:0007669"/>
    <property type="project" value="UniProtKB-KW"/>
</dbReference>
<comment type="subunit">
    <text evidence="12">Monomer. Interacts with DnaB.</text>
</comment>
<keyword evidence="3 12" id="KW-0808">Transferase</keyword>
<evidence type="ECO:0000256" key="1">
    <source>
        <dbReference type="ARBA" id="ARBA00022478"/>
    </source>
</evidence>
<evidence type="ECO:0000256" key="10">
    <source>
        <dbReference type="ARBA" id="ARBA00023125"/>
    </source>
</evidence>
<evidence type="ECO:0000256" key="2">
    <source>
        <dbReference type="ARBA" id="ARBA00022515"/>
    </source>
</evidence>
<evidence type="ECO:0000259" key="15">
    <source>
        <dbReference type="PROSITE" id="PS50880"/>
    </source>
</evidence>
<dbReference type="HAMAP" id="MF_00974">
    <property type="entry name" value="DNA_primase_DnaG"/>
    <property type="match status" value="1"/>
</dbReference>
<dbReference type="Gene3D" id="3.40.1360.10">
    <property type="match status" value="1"/>
</dbReference>
<dbReference type="FunFam" id="3.90.580.10:FF:000001">
    <property type="entry name" value="DNA primase"/>
    <property type="match status" value="1"/>
</dbReference>
<dbReference type="Pfam" id="PF08275">
    <property type="entry name" value="DNAG_N"/>
    <property type="match status" value="1"/>
</dbReference>
<dbReference type="GO" id="GO:0003677">
    <property type="term" value="F:DNA binding"/>
    <property type="evidence" value="ECO:0007669"/>
    <property type="project" value="UniProtKB-KW"/>
</dbReference>
<reference evidence="16 17" key="1">
    <citation type="submission" date="2019-06" db="EMBL/GenBank/DDBJ databases">
        <title>Echinicola alkalisoli sp. nov. isolated from saline soil.</title>
        <authorList>
            <person name="Sun J.-Q."/>
            <person name="Xu L."/>
        </authorList>
    </citation>
    <scope>NUCLEOTIDE SEQUENCE [LARGE SCALE GENOMIC DNA]</scope>
    <source>
        <strain evidence="16 17">LN3S3</strain>
    </source>
</reference>
<accession>A0A514CL74</accession>
<dbReference type="Gene3D" id="3.90.580.10">
    <property type="entry name" value="Zinc finger, CHC2-type domain"/>
    <property type="match status" value="1"/>
</dbReference>
<dbReference type="AlphaFoldDB" id="A0A514CL74"/>
<dbReference type="RefSeq" id="WP_141615792.1">
    <property type="nucleotide sequence ID" value="NZ_CP041253.1"/>
</dbReference>
<evidence type="ECO:0000256" key="5">
    <source>
        <dbReference type="ARBA" id="ARBA00022705"/>
    </source>
</evidence>
<gene>
    <name evidence="12 16" type="primary">dnaG</name>
    <name evidence="16" type="ORF">FKX85_16545</name>
</gene>
<dbReference type="Pfam" id="PF10410">
    <property type="entry name" value="DnaB_bind"/>
    <property type="match status" value="1"/>
</dbReference>
<dbReference type="InterPro" id="IPR006295">
    <property type="entry name" value="DNA_primase_DnaG"/>
</dbReference>
<evidence type="ECO:0000256" key="4">
    <source>
        <dbReference type="ARBA" id="ARBA00022695"/>
    </source>
</evidence>
<dbReference type="FunFam" id="3.40.1360.10:FF:000002">
    <property type="entry name" value="DNA primase"/>
    <property type="match status" value="1"/>
</dbReference>
<dbReference type="GO" id="GO:0008270">
    <property type="term" value="F:zinc ion binding"/>
    <property type="evidence" value="ECO:0007669"/>
    <property type="project" value="UniProtKB-UniRule"/>
</dbReference>